<sequence length="67" mass="7246">MHTLRAVRVFLAGATVWAGLALLLAVVGRLERLCSAGDPFLAGVWFPVRTWRPEVVGRALFGAAKAR</sequence>
<proteinExistence type="predicted"/>
<name>A0ABP3F476_9ACTN</name>
<evidence type="ECO:0000313" key="1">
    <source>
        <dbReference type="EMBL" id="GAA0301210.1"/>
    </source>
</evidence>
<organism evidence="1 2">
    <name type="scientific">Streptomyces polychromogenes</name>
    <dbReference type="NCBI Taxonomy" id="67342"/>
    <lineage>
        <taxon>Bacteria</taxon>
        <taxon>Bacillati</taxon>
        <taxon>Actinomycetota</taxon>
        <taxon>Actinomycetes</taxon>
        <taxon>Kitasatosporales</taxon>
        <taxon>Streptomycetaceae</taxon>
        <taxon>Streptomyces</taxon>
    </lineage>
</organism>
<dbReference type="EMBL" id="BAAABV010000022">
    <property type="protein sequence ID" value="GAA0301210.1"/>
    <property type="molecule type" value="Genomic_DNA"/>
</dbReference>
<evidence type="ECO:0000313" key="2">
    <source>
        <dbReference type="Proteomes" id="UP001501867"/>
    </source>
</evidence>
<keyword evidence="2" id="KW-1185">Reference proteome</keyword>
<reference evidence="2" key="1">
    <citation type="journal article" date="2019" name="Int. J. Syst. Evol. Microbiol.">
        <title>The Global Catalogue of Microorganisms (GCM) 10K type strain sequencing project: providing services to taxonomists for standard genome sequencing and annotation.</title>
        <authorList>
            <consortium name="The Broad Institute Genomics Platform"/>
            <consortium name="The Broad Institute Genome Sequencing Center for Infectious Disease"/>
            <person name="Wu L."/>
            <person name="Ma J."/>
        </authorList>
    </citation>
    <scope>NUCLEOTIDE SEQUENCE [LARGE SCALE GENOMIC DNA]</scope>
    <source>
        <strain evidence="2">JCM 4505</strain>
    </source>
</reference>
<accession>A0ABP3F476</accession>
<dbReference type="Proteomes" id="UP001501867">
    <property type="component" value="Unassembled WGS sequence"/>
</dbReference>
<comment type="caution">
    <text evidence="1">The sequence shown here is derived from an EMBL/GenBank/DDBJ whole genome shotgun (WGS) entry which is preliminary data.</text>
</comment>
<protein>
    <submittedName>
        <fullName evidence="1">Uncharacterized protein</fullName>
    </submittedName>
</protein>
<gene>
    <name evidence="1" type="ORF">GCM10010302_44690</name>
</gene>